<dbReference type="SUPFAM" id="SSF56219">
    <property type="entry name" value="DNase I-like"/>
    <property type="match status" value="1"/>
</dbReference>
<reference evidence="3 4" key="1">
    <citation type="submission" date="2024-06" db="EMBL/GenBank/DDBJ databases">
        <title>The draft genome of Grus japonensis, version 3.</title>
        <authorList>
            <person name="Nabeshima K."/>
            <person name="Suzuki S."/>
            <person name="Onuma M."/>
        </authorList>
    </citation>
    <scope>NUCLEOTIDE SEQUENCE [LARGE SCALE GENOMIC DNA]</scope>
    <source>
        <strain evidence="3 4">451A</strain>
    </source>
</reference>
<evidence type="ECO:0000259" key="1">
    <source>
        <dbReference type="Pfam" id="PF00078"/>
    </source>
</evidence>
<evidence type="ECO:0008006" key="5">
    <source>
        <dbReference type="Google" id="ProtNLM"/>
    </source>
</evidence>
<comment type="caution">
    <text evidence="3">The sequence shown here is derived from an EMBL/GenBank/DDBJ whole genome shotgun (WGS) entry which is preliminary data.</text>
</comment>
<dbReference type="Gene3D" id="3.60.10.10">
    <property type="entry name" value="Endonuclease/exonuclease/phosphatase"/>
    <property type="match status" value="1"/>
</dbReference>
<dbReference type="InterPro" id="IPR000477">
    <property type="entry name" value="RT_dom"/>
</dbReference>
<dbReference type="Pfam" id="PF00078">
    <property type="entry name" value="RVT_1"/>
    <property type="match status" value="1"/>
</dbReference>
<dbReference type="Pfam" id="PF14529">
    <property type="entry name" value="Exo_endo_phos_2"/>
    <property type="match status" value="1"/>
</dbReference>
<evidence type="ECO:0000313" key="4">
    <source>
        <dbReference type="Proteomes" id="UP001623348"/>
    </source>
</evidence>
<dbReference type="InterPro" id="IPR036691">
    <property type="entry name" value="Endo/exonu/phosph_ase_sf"/>
</dbReference>
<dbReference type="EMBL" id="BAAFJT010000245">
    <property type="protein sequence ID" value="GAB0207757.1"/>
    <property type="molecule type" value="Genomic_DNA"/>
</dbReference>
<dbReference type="Proteomes" id="UP001623348">
    <property type="component" value="Unassembled WGS sequence"/>
</dbReference>
<dbReference type="PANTHER" id="PTHR33395:SF22">
    <property type="entry name" value="REVERSE TRANSCRIPTASE DOMAIN-CONTAINING PROTEIN"/>
    <property type="match status" value="1"/>
</dbReference>
<gene>
    <name evidence="3" type="ORF">GRJ2_003241400</name>
</gene>
<proteinExistence type="predicted"/>
<evidence type="ECO:0000313" key="3">
    <source>
        <dbReference type="EMBL" id="GAB0207757.1"/>
    </source>
</evidence>
<name>A0ABC9YFP2_GRUJA</name>
<dbReference type="InterPro" id="IPR005135">
    <property type="entry name" value="Endo/exonuclease/phosphatase"/>
</dbReference>
<dbReference type="PANTHER" id="PTHR33395">
    <property type="entry name" value="TRANSCRIPTASE, PUTATIVE-RELATED-RELATED"/>
    <property type="match status" value="1"/>
</dbReference>
<keyword evidence="4" id="KW-1185">Reference proteome</keyword>
<organism evidence="3 4">
    <name type="scientific">Grus japonensis</name>
    <name type="common">Japanese crane</name>
    <name type="synonym">Red-crowned crane</name>
    <dbReference type="NCBI Taxonomy" id="30415"/>
    <lineage>
        <taxon>Eukaryota</taxon>
        <taxon>Metazoa</taxon>
        <taxon>Chordata</taxon>
        <taxon>Craniata</taxon>
        <taxon>Vertebrata</taxon>
        <taxon>Euteleostomi</taxon>
        <taxon>Archelosauria</taxon>
        <taxon>Archosauria</taxon>
        <taxon>Dinosauria</taxon>
        <taxon>Saurischia</taxon>
        <taxon>Theropoda</taxon>
        <taxon>Coelurosauria</taxon>
        <taxon>Aves</taxon>
        <taxon>Neognathae</taxon>
        <taxon>Neoaves</taxon>
        <taxon>Gruiformes</taxon>
        <taxon>Gruidae</taxon>
        <taxon>Grus</taxon>
    </lineage>
</organism>
<protein>
    <recommendedName>
        <fullName evidence="5">Rna-directed dna polymerase from mobile element jockey-like</fullName>
    </recommendedName>
</protein>
<dbReference type="AlphaFoldDB" id="A0ABC9YFP2"/>
<accession>A0ABC9YFP2</accession>
<evidence type="ECO:0000259" key="2">
    <source>
        <dbReference type="Pfam" id="PF14529"/>
    </source>
</evidence>
<sequence length="508" mass="57771">MVAATARRHPGHPLLTLSNCLEKYPTALLHVALYINDQLECMELHLGMDEEPTKSLWVRIKGRAGAGDIIARVCYRPPDQGDRADEAPYRQIGAASRSQALVLMGDFNHTDICWRDNTAERKQSRKFLECVDDNFLLQVIEEPMRRGAMLDLILTNKEGLVGDVKLKGSLGCSDHEMVEFRILRAARRAHSKLTALDFRRADFGLFRDLLGRIPWDKALEGRGAQDSWLIFKGHLLQAQERCIPTKRKSSKSSKSPPWMNKELLGKVNHKKEAFRGWKQGQVAWEEYRETVRAAREQVRKAKALTEISLARDVKDNKKSFYRIWSGVPQGSVLGPALFNIFVGNTDSGIECTLSKFADDTKLCGVVDMLEGRDAIQRDLDRLERWARANRMKFNKAKCKVLHMGRCNPKHDYRLGREWIESSPEEKDLGVLIDEKLNMSRQCEFAAQKANRVLGCIERSVTSRSREVILPLYSALVRPHLEYCIQLSGGPSTGETWSCWRESRGGPHS</sequence>
<feature type="domain" description="Endonuclease/exonuclease/phosphatase" evidence="2">
    <location>
        <begin position="73"/>
        <end position="178"/>
    </location>
</feature>
<feature type="domain" description="Reverse transcriptase" evidence="1">
    <location>
        <begin position="309"/>
        <end position="415"/>
    </location>
</feature>